<evidence type="ECO:0000256" key="1">
    <source>
        <dbReference type="ARBA" id="ARBA00004604"/>
    </source>
</evidence>
<comment type="subcellular location">
    <subcellularLocation>
        <location evidence="1">Nucleus</location>
        <location evidence="1">Nucleolus</location>
    </subcellularLocation>
</comment>
<gene>
    <name evidence="9" type="ORF">PSACC_00417</name>
</gene>
<evidence type="ECO:0000256" key="2">
    <source>
        <dbReference type="ARBA" id="ARBA00009211"/>
    </source>
</evidence>
<keyword evidence="4" id="KW-0539">Nucleus</keyword>
<evidence type="ECO:0000313" key="10">
    <source>
        <dbReference type="Proteomes" id="UP000240830"/>
    </source>
</evidence>
<dbReference type="InterPro" id="IPR012974">
    <property type="entry name" value="NOP58/56_N"/>
</dbReference>
<dbReference type="SMART" id="SM00931">
    <property type="entry name" value="NOSIC"/>
    <property type="match status" value="1"/>
</dbReference>
<sequence>MSNTLYVLFETAYGYALFERLESDEIGQELDAVTAAMQDLGKFGRAIKLQAFLPFKNAAEALQNINEVSEGIMGDTLRQFLELNLPKSKKSKDGTPKKSASFSLGVSDKTLASTIKGELGVECVSDETVLEVVRGLRLFAHTMLKQFREGDLEKAQLGLGHSYSRAKVKFNVHRSDNMIIQSSALLDQLDKDINTFAMRMREWYGWHFPELTRLIPDHRLFAKVALSIPDKSSVTEEDLPAIEAAADGDAGLAKLVLEAARHSMGTDINELDMINIKNFARRVLALSEYRLKLHSYLTGKMDIVAPNLSALIGEIVGARLISHAGSLTNLSKFPASTVQILGAEKALFRALKTKGKTPKYGLIYHSSFIGKAGAKNKGRISRYLANKCSIASRLDCFADVPTNKFGDALRAQVEERLDFYEKGTQPTKNADVMSKVMAIVEKEQAKKEKKSKKKDDSKDEVVVASPKKDKKSRESKKEEAAAVSPKKDKKSRKSESAPVEEEETPKKKSKVEVVSSKQDKQDKKEKKEKKDKKVKA</sequence>
<comment type="function">
    <text evidence="6">Required for 60S ribosomal subunit synthesis.</text>
</comment>
<keyword evidence="10" id="KW-1185">Reference proteome</keyword>
<feature type="compositionally biased region" description="Basic residues" evidence="7">
    <location>
        <begin position="526"/>
        <end position="536"/>
    </location>
</feature>
<dbReference type="STRING" id="1246581.A0A2H9TPV8"/>
<feature type="domain" description="Nop" evidence="8">
    <location>
        <begin position="304"/>
        <end position="422"/>
    </location>
</feature>
<keyword evidence="3" id="KW-0690">Ribosome biogenesis</keyword>
<dbReference type="Gene3D" id="1.10.287.4070">
    <property type="match status" value="1"/>
</dbReference>
<feature type="region of interest" description="Disordered" evidence="7">
    <location>
        <begin position="443"/>
        <end position="536"/>
    </location>
</feature>
<evidence type="ECO:0000256" key="5">
    <source>
        <dbReference type="ARBA" id="ARBA00040742"/>
    </source>
</evidence>
<comment type="similarity">
    <text evidence="2">Belongs to the NOP5/NOP56 family.</text>
</comment>
<evidence type="ECO:0000256" key="3">
    <source>
        <dbReference type="ARBA" id="ARBA00022517"/>
    </source>
</evidence>
<dbReference type="PANTHER" id="PTHR10894">
    <property type="entry name" value="NUCLEOLAR PROTEIN 5 NUCLEOLAR PROTEIN NOP5 NOP58"/>
    <property type="match status" value="1"/>
</dbReference>
<name>A0A2H9TPV8_9FUNG</name>
<reference evidence="9 10" key="1">
    <citation type="submission" date="2016-10" db="EMBL/GenBank/DDBJ databases">
        <title>The genome of Paramicrosporidium saccamoebae is the missing link in understanding Cryptomycota and Microsporidia evolution.</title>
        <authorList>
            <person name="Quandt C.A."/>
            <person name="Beaudet D."/>
            <person name="Corsaro D."/>
            <person name="Michel R."/>
            <person name="Corradi N."/>
            <person name="James T."/>
        </authorList>
    </citation>
    <scope>NUCLEOTIDE SEQUENCE [LARGE SCALE GENOMIC DNA]</scope>
    <source>
        <strain evidence="9 10">KSL3</strain>
    </source>
</reference>
<dbReference type="GO" id="GO:0031428">
    <property type="term" value="C:box C/D methylation guide snoRNP complex"/>
    <property type="evidence" value="ECO:0007669"/>
    <property type="project" value="EnsemblFungi"/>
</dbReference>
<dbReference type="GO" id="GO:0030515">
    <property type="term" value="F:snoRNA binding"/>
    <property type="evidence" value="ECO:0007669"/>
    <property type="project" value="InterPro"/>
</dbReference>
<dbReference type="Gene3D" id="1.10.246.90">
    <property type="entry name" value="Nop domain"/>
    <property type="match status" value="1"/>
</dbReference>
<protein>
    <recommendedName>
        <fullName evidence="5">Nucleolar protein 56</fullName>
    </recommendedName>
</protein>
<evidence type="ECO:0000259" key="8">
    <source>
        <dbReference type="PROSITE" id="PS51358"/>
    </source>
</evidence>
<evidence type="ECO:0000256" key="6">
    <source>
        <dbReference type="ARBA" id="ARBA00056216"/>
    </source>
</evidence>
<dbReference type="SUPFAM" id="SSF89124">
    <property type="entry name" value="Nop domain"/>
    <property type="match status" value="1"/>
</dbReference>
<dbReference type="FunFam" id="1.10.246.90:FF:000001">
    <property type="entry name" value="Nucleolar protein 56"/>
    <property type="match status" value="1"/>
</dbReference>
<dbReference type="AlphaFoldDB" id="A0A2H9TPV8"/>
<dbReference type="InterPro" id="IPR036070">
    <property type="entry name" value="Nop_dom_sf"/>
</dbReference>
<dbReference type="PROSITE" id="PS51358">
    <property type="entry name" value="NOP"/>
    <property type="match status" value="1"/>
</dbReference>
<accession>A0A2H9TPV8</accession>
<dbReference type="Proteomes" id="UP000240830">
    <property type="component" value="Unassembled WGS sequence"/>
</dbReference>
<dbReference type="GO" id="GO:0000494">
    <property type="term" value="P:box C/D sno(s)RNA 3'-end processing"/>
    <property type="evidence" value="ECO:0007669"/>
    <property type="project" value="EnsemblFungi"/>
</dbReference>
<evidence type="ECO:0000256" key="7">
    <source>
        <dbReference type="SAM" id="MobiDB-lite"/>
    </source>
</evidence>
<dbReference type="OrthoDB" id="6780543at2759"/>
<evidence type="ECO:0000256" key="4">
    <source>
        <dbReference type="ARBA" id="ARBA00023242"/>
    </source>
</evidence>
<dbReference type="GO" id="GO:0032040">
    <property type="term" value="C:small-subunit processome"/>
    <property type="evidence" value="ECO:0007669"/>
    <property type="project" value="EnsemblFungi"/>
</dbReference>
<dbReference type="InterPro" id="IPR045056">
    <property type="entry name" value="Nop56/Nop58"/>
</dbReference>
<dbReference type="InterPro" id="IPR012976">
    <property type="entry name" value="NOSIC"/>
</dbReference>
<dbReference type="FunFam" id="1.10.287.4070:FF:000002">
    <property type="entry name" value="Nucleolar protein 56"/>
    <property type="match status" value="1"/>
</dbReference>
<comment type="caution">
    <text evidence="9">The sequence shown here is derived from an EMBL/GenBank/DDBJ whole genome shotgun (WGS) entry which is preliminary data.</text>
</comment>
<dbReference type="GO" id="GO:0000452">
    <property type="term" value="P:snoRNA guided rRNA 2'-O-methylation"/>
    <property type="evidence" value="ECO:0007669"/>
    <property type="project" value="EnsemblFungi"/>
</dbReference>
<dbReference type="InterPro" id="IPR002687">
    <property type="entry name" value="Nop_dom"/>
</dbReference>
<dbReference type="EMBL" id="MTSL01000041">
    <property type="protein sequence ID" value="PJF19772.1"/>
    <property type="molecule type" value="Genomic_DNA"/>
</dbReference>
<dbReference type="Pfam" id="PF08156">
    <property type="entry name" value="NOP5NT"/>
    <property type="match status" value="1"/>
</dbReference>
<dbReference type="Pfam" id="PF01798">
    <property type="entry name" value="Nop"/>
    <property type="match status" value="1"/>
</dbReference>
<evidence type="ECO:0000313" key="9">
    <source>
        <dbReference type="EMBL" id="PJF19772.1"/>
    </source>
</evidence>
<dbReference type="InterPro" id="IPR042239">
    <property type="entry name" value="Nop_C"/>
</dbReference>
<proteinExistence type="inferred from homology"/>
<organism evidence="9 10">
    <name type="scientific">Paramicrosporidium saccamoebae</name>
    <dbReference type="NCBI Taxonomy" id="1246581"/>
    <lineage>
        <taxon>Eukaryota</taxon>
        <taxon>Fungi</taxon>
        <taxon>Fungi incertae sedis</taxon>
        <taxon>Cryptomycota</taxon>
        <taxon>Cryptomycota incertae sedis</taxon>
        <taxon>Paramicrosporidium</taxon>
    </lineage>
</organism>
<feature type="compositionally biased region" description="Basic and acidic residues" evidence="7">
    <location>
        <begin position="471"/>
        <end position="480"/>
    </location>
</feature>
<dbReference type="PANTHER" id="PTHR10894:SF0">
    <property type="entry name" value="NUCLEOLAR PROTEIN 56"/>
    <property type="match status" value="1"/>
</dbReference>